<dbReference type="PANTHER" id="PTHR23132:SF23">
    <property type="entry name" value="D-ALANINE--D-ALANINE LIGASE B"/>
    <property type="match status" value="1"/>
</dbReference>
<protein>
    <submittedName>
        <fullName evidence="5">Unannotated protein</fullName>
    </submittedName>
</protein>
<dbReference type="EMBL" id="CAFBSF010000010">
    <property type="protein sequence ID" value="CAB5239561.1"/>
    <property type="molecule type" value="Genomic_DNA"/>
</dbReference>
<dbReference type="GO" id="GO:0008716">
    <property type="term" value="F:D-alanine-D-alanine ligase activity"/>
    <property type="evidence" value="ECO:0007669"/>
    <property type="project" value="InterPro"/>
</dbReference>
<dbReference type="GO" id="GO:0046872">
    <property type="term" value="F:metal ion binding"/>
    <property type="evidence" value="ECO:0007669"/>
    <property type="project" value="InterPro"/>
</dbReference>
<dbReference type="InterPro" id="IPR011127">
    <property type="entry name" value="Dala_Dala_lig_N"/>
</dbReference>
<dbReference type="InterPro" id="IPR013815">
    <property type="entry name" value="ATP_grasp_subdomain_1"/>
</dbReference>
<reference evidence="5" key="1">
    <citation type="submission" date="2020-05" db="EMBL/GenBank/DDBJ databases">
        <authorList>
            <person name="Chiriac C."/>
            <person name="Salcher M."/>
            <person name="Ghai R."/>
            <person name="Kavagutti S V."/>
        </authorList>
    </citation>
    <scope>NUCLEOTIDE SEQUENCE</scope>
</reference>
<proteinExistence type="inferred from homology"/>
<evidence type="ECO:0000313" key="5">
    <source>
        <dbReference type="EMBL" id="CAB4822371.1"/>
    </source>
</evidence>
<dbReference type="Pfam" id="PF01820">
    <property type="entry name" value="Dala_Dala_lig_N"/>
    <property type="match status" value="1"/>
</dbReference>
<dbReference type="Pfam" id="PF07478">
    <property type="entry name" value="Dala_Dala_lig_C"/>
    <property type="match status" value="1"/>
</dbReference>
<dbReference type="AlphaFoldDB" id="A0A6J6ZKR0"/>
<dbReference type="GO" id="GO:0071555">
    <property type="term" value="P:cell wall organization"/>
    <property type="evidence" value="ECO:0007669"/>
    <property type="project" value="UniProtKB-KW"/>
</dbReference>
<dbReference type="GO" id="GO:0005524">
    <property type="term" value="F:ATP binding"/>
    <property type="evidence" value="ECO:0007669"/>
    <property type="project" value="InterPro"/>
</dbReference>
<name>A0A6J6ZKR0_9ZZZZ</name>
<dbReference type="Gene3D" id="3.40.50.20">
    <property type="match status" value="1"/>
</dbReference>
<dbReference type="Gene3D" id="3.30.1490.20">
    <property type="entry name" value="ATP-grasp fold, A domain"/>
    <property type="match status" value="1"/>
</dbReference>
<feature type="domain" description="ATP-grasp" evidence="4">
    <location>
        <begin position="142"/>
        <end position="350"/>
    </location>
</feature>
<evidence type="ECO:0000313" key="6">
    <source>
        <dbReference type="EMBL" id="CAB5239561.1"/>
    </source>
</evidence>
<evidence type="ECO:0000256" key="2">
    <source>
        <dbReference type="ARBA" id="ARBA00022598"/>
    </source>
</evidence>
<accession>A0A6J6ZKR0</accession>
<dbReference type="InterPro" id="IPR016185">
    <property type="entry name" value="PreATP-grasp_dom_sf"/>
</dbReference>
<sequence length="360" mass="39258">MSISEKTRIAVLFGGANSDNFRSCQQIKDVVPALLSREFEAEIFGVTLEGMWVSFTDVQALLTATKVDGFELSNESADKISGSTLSNFPTQEFISFDAVYPLIIGFPGADGSIAGLFEAVGVRVIGSDSLGSAIASDKSTTKLVLEAVEIATPKHVVIPDKAWRRDALSNVARAASLKLPIVVKPCRGSNGVGISLVKFPNGMKDAVAIARRFDGRFMAEEYYKNARHLECAVMGDSENRNYISGILETITHEGELFNYITRTDSTKYSQKIATDLADDIVELIKETAEKVFEALKISGYLQVEFLLTDEDQVLVLEANAHPYLGKDGSFAQVWQAAGLEYEDVIYAAVMEAVRRPVGMI</sequence>
<dbReference type="SUPFAM" id="SSF56059">
    <property type="entry name" value="Glutathione synthetase ATP-binding domain-like"/>
    <property type="match status" value="1"/>
</dbReference>
<evidence type="ECO:0000256" key="3">
    <source>
        <dbReference type="ARBA" id="ARBA00023316"/>
    </source>
</evidence>
<dbReference type="InterPro" id="IPR011761">
    <property type="entry name" value="ATP-grasp"/>
</dbReference>
<dbReference type="PANTHER" id="PTHR23132">
    <property type="entry name" value="D-ALANINE--D-ALANINE LIGASE"/>
    <property type="match status" value="1"/>
</dbReference>
<keyword evidence="3" id="KW-0961">Cell wall biogenesis/degradation</keyword>
<dbReference type="SUPFAM" id="SSF52440">
    <property type="entry name" value="PreATP-grasp domain"/>
    <property type="match status" value="1"/>
</dbReference>
<dbReference type="Gene3D" id="3.30.470.20">
    <property type="entry name" value="ATP-grasp fold, B domain"/>
    <property type="match status" value="1"/>
</dbReference>
<dbReference type="EMBL" id="CAFABG010000011">
    <property type="protein sequence ID" value="CAB4822371.1"/>
    <property type="molecule type" value="Genomic_DNA"/>
</dbReference>
<keyword evidence="2" id="KW-0436">Ligase</keyword>
<comment type="similarity">
    <text evidence="1">Belongs to the D-alanine--D-alanine ligase family.</text>
</comment>
<evidence type="ECO:0000256" key="1">
    <source>
        <dbReference type="ARBA" id="ARBA00010871"/>
    </source>
</evidence>
<dbReference type="InterPro" id="IPR011095">
    <property type="entry name" value="Dala_Dala_lig_C"/>
</dbReference>
<dbReference type="PROSITE" id="PS50975">
    <property type="entry name" value="ATP_GRASP"/>
    <property type="match status" value="1"/>
</dbReference>
<evidence type="ECO:0000259" key="4">
    <source>
        <dbReference type="PROSITE" id="PS50975"/>
    </source>
</evidence>
<gene>
    <name evidence="5" type="ORF">UFOPK3181_00296</name>
    <name evidence="6" type="ORF">UFOPK3520_00276</name>
</gene>
<organism evidence="5">
    <name type="scientific">freshwater metagenome</name>
    <dbReference type="NCBI Taxonomy" id="449393"/>
    <lineage>
        <taxon>unclassified sequences</taxon>
        <taxon>metagenomes</taxon>
        <taxon>ecological metagenomes</taxon>
    </lineage>
</organism>